<organism evidence="2 3">
    <name type="scientific">Pseudonocardia zijingensis</name>
    <dbReference type="NCBI Taxonomy" id="153376"/>
    <lineage>
        <taxon>Bacteria</taxon>
        <taxon>Bacillati</taxon>
        <taxon>Actinomycetota</taxon>
        <taxon>Actinomycetes</taxon>
        <taxon>Pseudonocardiales</taxon>
        <taxon>Pseudonocardiaceae</taxon>
        <taxon>Pseudonocardia</taxon>
    </lineage>
</organism>
<accession>A0ABN1NG25</accession>
<keyword evidence="1" id="KW-0472">Membrane</keyword>
<protein>
    <recommendedName>
        <fullName evidence="4">ATP synthase protein I</fullName>
    </recommendedName>
</protein>
<proteinExistence type="predicted"/>
<comment type="caution">
    <text evidence="2">The sequence shown here is derived from an EMBL/GenBank/DDBJ whole genome shotgun (WGS) entry which is preliminary data.</text>
</comment>
<gene>
    <name evidence="2" type="ORF">GCM10009559_74620</name>
</gene>
<evidence type="ECO:0008006" key="4">
    <source>
        <dbReference type="Google" id="ProtNLM"/>
    </source>
</evidence>
<keyword evidence="3" id="KW-1185">Reference proteome</keyword>
<feature type="transmembrane region" description="Helical" evidence="1">
    <location>
        <begin position="52"/>
        <end position="70"/>
    </location>
</feature>
<evidence type="ECO:0000313" key="3">
    <source>
        <dbReference type="Proteomes" id="UP001499967"/>
    </source>
</evidence>
<keyword evidence="1" id="KW-0812">Transmembrane</keyword>
<reference evidence="2 3" key="1">
    <citation type="journal article" date="2019" name="Int. J. Syst. Evol. Microbiol.">
        <title>The Global Catalogue of Microorganisms (GCM) 10K type strain sequencing project: providing services to taxonomists for standard genome sequencing and annotation.</title>
        <authorList>
            <consortium name="The Broad Institute Genomics Platform"/>
            <consortium name="The Broad Institute Genome Sequencing Center for Infectious Disease"/>
            <person name="Wu L."/>
            <person name="Ma J."/>
        </authorList>
    </citation>
    <scope>NUCLEOTIDE SEQUENCE [LARGE SCALE GENOMIC DNA]</scope>
    <source>
        <strain evidence="2 3">JCM 11117</strain>
    </source>
</reference>
<keyword evidence="1" id="KW-1133">Transmembrane helix</keyword>
<dbReference type="EMBL" id="BAAAHP010000293">
    <property type="protein sequence ID" value="GAA0906252.1"/>
    <property type="molecule type" value="Genomic_DNA"/>
</dbReference>
<evidence type="ECO:0000256" key="1">
    <source>
        <dbReference type="SAM" id="Phobius"/>
    </source>
</evidence>
<sequence length="110" mass="11082">MAWLVSGSPDGIDMAMAGLLVVLGTVFLGSPAACMWVALVRLVARPPHGAKLMIGSLRTVGGFLLMVALPTMSVRAAILVSVVVAGVALAFLGVAQLLAAATRSATPQGL</sequence>
<dbReference type="Proteomes" id="UP001499967">
    <property type="component" value="Unassembled WGS sequence"/>
</dbReference>
<evidence type="ECO:0000313" key="2">
    <source>
        <dbReference type="EMBL" id="GAA0906252.1"/>
    </source>
</evidence>
<feature type="transmembrane region" description="Helical" evidence="1">
    <location>
        <begin position="76"/>
        <end position="101"/>
    </location>
</feature>
<name>A0ABN1NG25_9PSEU</name>
<feature type="transmembrane region" description="Helical" evidence="1">
    <location>
        <begin position="15"/>
        <end position="40"/>
    </location>
</feature>